<dbReference type="RefSeq" id="WP_121484844.1">
    <property type="nucleotide sequence ID" value="NZ_QQXL01000003.1"/>
</dbReference>
<evidence type="ECO:0000259" key="2">
    <source>
        <dbReference type="Pfam" id="PF07179"/>
    </source>
</evidence>
<accession>A0A496PK34</accession>
<dbReference type="AlphaFoldDB" id="A0A496PK34"/>
<organism evidence="3 4">
    <name type="scientific">Galactobacter caseinivorans</name>
    <dbReference type="NCBI Taxonomy" id="2676123"/>
    <lineage>
        <taxon>Bacteria</taxon>
        <taxon>Bacillati</taxon>
        <taxon>Actinomycetota</taxon>
        <taxon>Actinomycetes</taxon>
        <taxon>Micrococcales</taxon>
        <taxon>Micrococcaceae</taxon>
        <taxon>Galactobacter</taxon>
    </lineage>
</organism>
<protein>
    <submittedName>
        <fullName evidence="3">SseB family protein</fullName>
    </submittedName>
</protein>
<dbReference type="EMBL" id="QQXL01000003">
    <property type="protein sequence ID" value="RKW70818.1"/>
    <property type="molecule type" value="Genomic_DNA"/>
</dbReference>
<evidence type="ECO:0000313" key="3">
    <source>
        <dbReference type="EMBL" id="RKW70818.1"/>
    </source>
</evidence>
<evidence type="ECO:0000256" key="1">
    <source>
        <dbReference type="SAM" id="MobiDB-lite"/>
    </source>
</evidence>
<dbReference type="InterPro" id="IPR009839">
    <property type="entry name" value="SseB_N"/>
</dbReference>
<sequence>MSEQQHQHPEQPQPGHAPKKELPEHIKAALLRGAGGATDSAGQDWEGRDLSGGGNPLHQHDGDDGRANPILELALEGLYAGMNGEEAVIEALADARIFVPVVAQSGESVMGEHGVLEDKEADMALVMISAPDGRSALPIFSAVEHLTNWHPQARPVAVYAPRAALSAVAEEAQLLVIDPGAEITFVVRRPAMWALAQQRSWVPSYRDESLVAPLQAIADAMEEVSGLVLEPGPGVASRARDGRTLPGGGHGPELGLTVVLENAVPDDAVPEVLGRVQEALAGVQALRESADSLTIGLRKVGQ</sequence>
<feature type="region of interest" description="Disordered" evidence="1">
    <location>
        <begin position="1"/>
        <end position="65"/>
    </location>
</feature>
<keyword evidence="4" id="KW-1185">Reference proteome</keyword>
<gene>
    <name evidence="3" type="ORF">DWQ67_06925</name>
</gene>
<comment type="caution">
    <text evidence="3">The sequence shown here is derived from an EMBL/GenBank/DDBJ whole genome shotgun (WGS) entry which is preliminary data.</text>
</comment>
<feature type="domain" description="SseB protein N-terminal" evidence="2">
    <location>
        <begin position="71"/>
        <end position="194"/>
    </location>
</feature>
<dbReference type="Proteomes" id="UP000273119">
    <property type="component" value="Unassembled WGS sequence"/>
</dbReference>
<name>A0A496PK34_9MICC</name>
<proteinExistence type="predicted"/>
<dbReference type="Pfam" id="PF07179">
    <property type="entry name" value="SseB"/>
    <property type="match status" value="1"/>
</dbReference>
<feature type="compositionally biased region" description="Basic and acidic residues" evidence="1">
    <location>
        <begin position="18"/>
        <end position="27"/>
    </location>
</feature>
<evidence type="ECO:0000313" key="4">
    <source>
        <dbReference type="Proteomes" id="UP000273119"/>
    </source>
</evidence>
<reference evidence="3 4" key="1">
    <citation type="submission" date="2018-07" db="EMBL/GenBank/DDBJ databases">
        <title>Arthrobacter sp. nov., isolated from raw cow's milk with high bacterial count.</title>
        <authorList>
            <person name="Hahne J."/>
            <person name="Isele D."/>
            <person name="Lipski A."/>
        </authorList>
    </citation>
    <scope>NUCLEOTIDE SEQUENCE [LARGE SCALE GENOMIC DNA]</scope>
    <source>
        <strain evidence="3 4">JZ R-183</strain>
    </source>
</reference>